<evidence type="ECO:0000313" key="1">
    <source>
        <dbReference type="EMBL" id="GIY04355.1"/>
    </source>
</evidence>
<evidence type="ECO:0000313" key="2">
    <source>
        <dbReference type="Proteomes" id="UP001054945"/>
    </source>
</evidence>
<keyword evidence="2" id="KW-1185">Reference proteome</keyword>
<dbReference type="AlphaFoldDB" id="A0AAV4Q8N5"/>
<reference evidence="1 2" key="1">
    <citation type="submission" date="2021-06" db="EMBL/GenBank/DDBJ databases">
        <title>Caerostris extrusa draft genome.</title>
        <authorList>
            <person name="Kono N."/>
            <person name="Arakawa K."/>
        </authorList>
    </citation>
    <scope>NUCLEOTIDE SEQUENCE [LARGE SCALE GENOMIC DNA]</scope>
</reference>
<gene>
    <name evidence="1" type="ORF">CEXT_642031</name>
</gene>
<sequence length="115" mass="12988">MYVCPFFAPIFPNRHPGIPQDHIVFNLSLNTIVGKGGMTFAAGMKDRHPGIPQDHIDFNLSLNTIVGRGVEMLLAGRKDRFIYNLKEKGVAFRNKLVWVKDVWGFLNQCFTPGLD</sequence>
<name>A0AAV4Q8N5_CAEEX</name>
<proteinExistence type="predicted"/>
<dbReference type="Proteomes" id="UP001054945">
    <property type="component" value="Unassembled WGS sequence"/>
</dbReference>
<protein>
    <submittedName>
        <fullName evidence="1">Uncharacterized protein</fullName>
    </submittedName>
</protein>
<organism evidence="1 2">
    <name type="scientific">Caerostris extrusa</name>
    <name type="common">Bark spider</name>
    <name type="synonym">Caerostris bankana</name>
    <dbReference type="NCBI Taxonomy" id="172846"/>
    <lineage>
        <taxon>Eukaryota</taxon>
        <taxon>Metazoa</taxon>
        <taxon>Ecdysozoa</taxon>
        <taxon>Arthropoda</taxon>
        <taxon>Chelicerata</taxon>
        <taxon>Arachnida</taxon>
        <taxon>Araneae</taxon>
        <taxon>Araneomorphae</taxon>
        <taxon>Entelegynae</taxon>
        <taxon>Araneoidea</taxon>
        <taxon>Araneidae</taxon>
        <taxon>Caerostris</taxon>
    </lineage>
</organism>
<accession>A0AAV4Q8N5</accession>
<dbReference type="EMBL" id="BPLR01005701">
    <property type="protein sequence ID" value="GIY04355.1"/>
    <property type="molecule type" value="Genomic_DNA"/>
</dbReference>
<comment type="caution">
    <text evidence="1">The sequence shown here is derived from an EMBL/GenBank/DDBJ whole genome shotgun (WGS) entry which is preliminary data.</text>
</comment>